<sequence>MNARTSEASLADAAARGIRIPPQPQVLLDLAQLMATDDYDARRVAAVIGRDPGLAAMIFKVVHSPALRGTRPPASLEQAIMRIGVGQTLNIARAVALSTSVGDANRRAYELFWRRSRELAELAALVADERVSVCNIFADQAYMAGMFLECGVPVLMQRFPDYCETLLLDERLDFPSLREEDQRFDVDHCSIGYLVARHWHLPEFVAQAILHHDVVPRDELGAVRSLVAILHLANHARLRAQRIHDYNWDRVGLEVLSELGLHPDDLNDYLADLQERGIGSPV</sequence>
<dbReference type="PROSITE" id="PS51833">
    <property type="entry name" value="HDOD"/>
    <property type="match status" value="1"/>
</dbReference>
<dbReference type="InterPro" id="IPR013976">
    <property type="entry name" value="HDOD"/>
</dbReference>
<dbReference type="PANTHER" id="PTHR33525:SF6">
    <property type="entry name" value="HDOD DOMAIN-CONTAINING PROTEIN"/>
    <property type="match status" value="1"/>
</dbReference>
<keyword evidence="3" id="KW-1185">Reference proteome</keyword>
<dbReference type="EMBL" id="JACYTO010000003">
    <property type="protein sequence ID" value="MBD8504788.1"/>
    <property type="molecule type" value="Genomic_DNA"/>
</dbReference>
<evidence type="ECO:0000313" key="3">
    <source>
        <dbReference type="Proteomes" id="UP000603602"/>
    </source>
</evidence>
<protein>
    <submittedName>
        <fullName evidence="2">HDOD domain-containing protein</fullName>
    </submittedName>
</protein>
<dbReference type="Proteomes" id="UP000603602">
    <property type="component" value="Unassembled WGS sequence"/>
</dbReference>
<reference evidence="3" key="1">
    <citation type="submission" date="2023-07" db="EMBL/GenBank/DDBJ databases">
        <title>Thauera sp. CAU 1555 isolated from sand of Yaerae Beach.</title>
        <authorList>
            <person name="Kim W."/>
        </authorList>
    </citation>
    <scope>NUCLEOTIDE SEQUENCE [LARGE SCALE GENOMIC DNA]</scope>
    <source>
        <strain evidence="3">CAU 1555</strain>
    </source>
</reference>
<comment type="caution">
    <text evidence="2">The sequence shown here is derived from an EMBL/GenBank/DDBJ whole genome shotgun (WGS) entry which is preliminary data.</text>
</comment>
<organism evidence="2 3">
    <name type="scientific">Thauera sedimentorum</name>
    <dbReference type="NCBI Taxonomy" id="2767595"/>
    <lineage>
        <taxon>Bacteria</taxon>
        <taxon>Pseudomonadati</taxon>
        <taxon>Pseudomonadota</taxon>
        <taxon>Betaproteobacteria</taxon>
        <taxon>Rhodocyclales</taxon>
        <taxon>Zoogloeaceae</taxon>
        <taxon>Thauera</taxon>
    </lineage>
</organism>
<dbReference type="PANTHER" id="PTHR33525">
    <property type="match status" value="1"/>
</dbReference>
<dbReference type="RefSeq" id="WP_187719607.1">
    <property type="nucleotide sequence ID" value="NZ_JACTAH010000003.1"/>
</dbReference>
<accession>A0ABR9BFL3</accession>
<gene>
    <name evidence="2" type="ORF">IFO67_17995</name>
</gene>
<proteinExistence type="predicted"/>
<dbReference type="Gene3D" id="1.10.3210.10">
    <property type="entry name" value="Hypothetical protein af1432"/>
    <property type="match status" value="1"/>
</dbReference>
<evidence type="ECO:0000259" key="1">
    <source>
        <dbReference type="PROSITE" id="PS51833"/>
    </source>
</evidence>
<dbReference type="Pfam" id="PF08668">
    <property type="entry name" value="HDOD"/>
    <property type="match status" value="1"/>
</dbReference>
<feature type="domain" description="HDOD" evidence="1">
    <location>
        <begin position="20"/>
        <end position="215"/>
    </location>
</feature>
<dbReference type="SUPFAM" id="SSF109604">
    <property type="entry name" value="HD-domain/PDEase-like"/>
    <property type="match status" value="1"/>
</dbReference>
<name>A0ABR9BFL3_9RHOO</name>
<dbReference type="InterPro" id="IPR052340">
    <property type="entry name" value="RNase_Y/CdgJ"/>
</dbReference>
<evidence type="ECO:0000313" key="2">
    <source>
        <dbReference type="EMBL" id="MBD8504788.1"/>
    </source>
</evidence>